<comment type="caution">
    <text evidence="3">The sequence shown here is derived from an EMBL/GenBank/DDBJ whole genome shotgun (WGS) entry which is preliminary data.</text>
</comment>
<organism evidence="3 4">
    <name type="scientific">Cichlidogyrus casuarinus</name>
    <dbReference type="NCBI Taxonomy" id="1844966"/>
    <lineage>
        <taxon>Eukaryota</taxon>
        <taxon>Metazoa</taxon>
        <taxon>Spiralia</taxon>
        <taxon>Lophotrochozoa</taxon>
        <taxon>Platyhelminthes</taxon>
        <taxon>Monogenea</taxon>
        <taxon>Monopisthocotylea</taxon>
        <taxon>Dactylogyridea</taxon>
        <taxon>Ancyrocephalidae</taxon>
        <taxon>Cichlidogyrus</taxon>
    </lineage>
</organism>
<keyword evidence="4" id="KW-1185">Reference proteome</keyword>
<accession>A0ABD2QL13</accession>
<feature type="compositionally biased region" description="Basic and acidic residues" evidence="1">
    <location>
        <begin position="803"/>
        <end position="818"/>
    </location>
</feature>
<name>A0ABD2QL13_9PLAT</name>
<feature type="compositionally biased region" description="Acidic residues" evidence="1">
    <location>
        <begin position="773"/>
        <end position="784"/>
    </location>
</feature>
<protein>
    <recommendedName>
        <fullName evidence="2">PH domain-containing protein</fullName>
    </recommendedName>
</protein>
<evidence type="ECO:0000313" key="4">
    <source>
        <dbReference type="Proteomes" id="UP001626550"/>
    </source>
</evidence>
<gene>
    <name evidence="3" type="ORF">Ciccas_002226</name>
</gene>
<dbReference type="PROSITE" id="PS50003">
    <property type="entry name" value="PH_DOMAIN"/>
    <property type="match status" value="1"/>
</dbReference>
<feature type="region of interest" description="Disordered" evidence="1">
    <location>
        <begin position="742"/>
        <end position="842"/>
    </location>
</feature>
<dbReference type="EMBL" id="JBJKFK010000169">
    <property type="protein sequence ID" value="KAL3319116.1"/>
    <property type="molecule type" value="Genomic_DNA"/>
</dbReference>
<feature type="region of interest" description="Disordered" evidence="1">
    <location>
        <begin position="249"/>
        <end position="271"/>
    </location>
</feature>
<dbReference type="InterPro" id="IPR001849">
    <property type="entry name" value="PH_domain"/>
</dbReference>
<evidence type="ECO:0000313" key="3">
    <source>
        <dbReference type="EMBL" id="KAL3319116.1"/>
    </source>
</evidence>
<feature type="compositionally biased region" description="Basic and acidic residues" evidence="1">
    <location>
        <begin position="742"/>
        <end position="751"/>
    </location>
</feature>
<feature type="domain" description="PH" evidence="2">
    <location>
        <begin position="1"/>
        <end position="41"/>
    </location>
</feature>
<evidence type="ECO:0000259" key="2">
    <source>
        <dbReference type="PROSITE" id="PS50003"/>
    </source>
</evidence>
<dbReference type="AlphaFoldDB" id="A0ABD2QL13"/>
<dbReference type="Proteomes" id="UP001626550">
    <property type="component" value="Unassembled WGS sequence"/>
</dbReference>
<evidence type="ECO:0000256" key="1">
    <source>
        <dbReference type="SAM" id="MobiDB-lite"/>
    </source>
</evidence>
<proteinExistence type="predicted"/>
<reference evidence="3 4" key="1">
    <citation type="submission" date="2024-11" db="EMBL/GenBank/DDBJ databases">
        <title>Adaptive evolution of stress response genes in parasites aligns with host niche diversity.</title>
        <authorList>
            <person name="Hahn C."/>
            <person name="Resl P."/>
        </authorList>
    </citation>
    <scope>NUCLEOTIDE SEQUENCE [LARGE SCALE GENOMIC DNA]</scope>
    <source>
        <strain evidence="3">EGGRZ-B1_66</strain>
        <tissue evidence="3">Body</tissue>
    </source>
</reference>
<sequence length="948" mass="108557">MTEPKKNNIAKSLKILKGFQLDAESNEEAENWIHVFSTETRSKFSIQNVRETPSDSKATKIIEYKCVVPTCDLGILLSFLNPDQNEGVKYRVDFKNAHRFAKCNQVLRPFDPKLKDYTKFVQYSIPNCDIITHKYSIKQPSVYDVKTSDKDDILQWLRQFQAHKQISLSIHPNEDDTKAIVSSCTEQECPFKIRMKLLTECFRVVEIGKHNHGIRLSSTVIVPGPSSRPESSTTQEKVALSGLPIKKDRKSAHQPIPIPEEFGARPPEVENGFPQEVEDTVVEIEPPEEPEARPLPEYHSEMEMLCDRTNSDYFVIDSLRMYLFTTHMMRQAAAHSCSRCMVYIGTTKNEIVYGFYLTVISSKLPTGVYPILMAFHTEESVDQYIMLLNAILEKYPLYFGGAKYPDYVMMDGNFSGFGAVEAVFKNSKIFICPRLTLTTLKSIASNIPDTKLRSMYNELTQKIINSPDRVEADRALYSLLNGSTRDLPQVREFMDIIDGYPGQVRICDRVGLGIGDRHTNNITLVMMNMITSSILEGQNFFTVDGAIYWIIKELDLRLFAKFVQNVQMFGKKINKIYMQEFKAIKGHTTLSGGNRPSYRLELENDEHLDVLPDSDGCPCLTALKAEMCGHLYYLVKNNFYKPTAYQPLVCKEQLAEEEVLFLKNRFNPGEIEFKNKMDPIEVKPDWRPELRPSVSFSATLHDNKCNIVREMIDVLNRLPMEELRTRLLGSAKVVQMLSNHNKEENVAEKSPHGHTNGNSRNVEYDGERTFIDGYDDEFDDDDDADYYRNQSTKRRGRPSKTTESARKKAKNDNVRDFDGLPNPRTSGRAGPSTSRNQVPLDEDMHDISSVLGNTRMSIANRGHRFYSNAGYPDEEENIDEEVSRAAEFLSSETRMRERPKIQPIPAQQRRIIHQTQLMNQSDQDRQGKPFLDLDDEATLRSTINELHE</sequence>